<feature type="transmembrane region" description="Helical" evidence="6">
    <location>
        <begin position="545"/>
        <end position="566"/>
    </location>
</feature>
<dbReference type="Pfam" id="PF02687">
    <property type="entry name" value="FtsX"/>
    <property type="match status" value="1"/>
</dbReference>
<name>A0A6N2UA57_9FIRM</name>
<dbReference type="InterPro" id="IPR052536">
    <property type="entry name" value="ABC-4_Integral_Memb_Prot"/>
</dbReference>
<protein>
    <submittedName>
        <fullName evidence="8">ABC transporter permease protein YxdM</fullName>
    </submittedName>
</protein>
<evidence type="ECO:0000256" key="6">
    <source>
        <dbReference type="PIRNR" id="PIRNR018968"/>
    </source>
</evidence>
<feature type="transmembrane region" description="Helical" evidence="6">
    <location>
        <begin position="111"/>
        <end position="138"/>
    </location>
</feature>
<keyword evidence="5 6" id="KW-0472">Membrane</keyword>
<evidence type="ECO:0000259" key="7">
    <source>
        <dbReference type="Pfam" id="PF02687"/>
    </source>
</evidence>
<feature type="transmembrane region" description="Helical" evidence="6">
    <location>
        <begin position="21"/>
        <end position="44"/>
    </location>
</feature>
<evidence type="ECO:0000256" key="1">
    <source>
        <dbReference type="ARBA" id="ARBA00004651"/>
    </source>
</evidence>
<dbReference type="RefSeq" id="WP_156354363.1">
    <property type="nucleotide sequence ID" value="NZ_CACRST010000018.1"/>
</dbReference>
<keyword evidence="3 6" id="KW-0812">Transmembrane</keyword>
<dbReference type="EMBL" id="CACRST010000018">
    <property type="protein sequence ID" value="VYT13311.1"/>
    <property type="molecule type" value="Genomic_DNA"/>
</dbReference>
<accession>A0A6N2UA57</accession>
<keyword evidence="6" id="KW-0813">Transport</keyword>
<organism evidence="8">
    <name type="scientific">Blautia glucerasea</name>
    <dbReference type="NCBI Taxonomy" id="536633"/>
    <lineage>
        <taxon>Bacteria</taxon>
        <taxon>Bacillati</taxon>
        <taxon>Bacillota</taxon>
        <taxon>Clostridia</taxon>
        <taxon>Lachnospirales</taxon>
        <taxon>Lachnospiraceae</taxon>
        <taxon>Blautia</taxon>
    </lineage>
</organism>
<dbReference type="GO" id="GO:0055085">
    <property type="term" value="P:transmembrane transport"/>
    <property type="evidence" value="ECO:0007669"/>
    <property type="project" value="UniProtKB-UniRule"/>
</dbReference>
<evidence type="ECO:0000256" key="3">
    <source>
        <dbReference type="ARBA" id="ARBA00022692"/>
    </source>
</evidence>
<feature type="transmembrane region" description="Helical" evidence="6">
    <location>
        <begin position="201"/>
        <end position="218"/>
    </location>
</feature>
<comment type="similarity">
    <text evidence="6">Belongs to the ABC-4 integral membrane protein family.</text>
</comment>
<dbReference type="PIRSF" id="PIRSF018968">
    <property type="entry name" value="ABC_permease_BceB"/>
    <property type="match status" value="1"/>
</dbReference>
<reference evidence="8" key="1">
    <citation type="submission" date="2019-11" db="EMBL/GenBank/DDBJ databases">
        <authorList>
            <person name="Feng L."/>
        </authorList>
    </citation>
    <scope>NUCLEOTIDE SEQUENCE</scope>
    <source>
        <strain evidence="8">BgluceraseaLFYP119</strain>
    </source>
</reference>
<keyword evidence="4 6" id="KW-1133">Transmembrane helix</keyword>
<feature type="transmembrane region" description="Helical" evidence="6">
    <location>
        <begin position="636"/>
        <end position="659"/>
    </location>
</feature>
<comment type="subcellular location">
    <subcellularLocation>
        <location evidence="1 6">Cell membrane</location>
        <topology evidence="1 6">Multi-pass membrane protein</topology>
    </subcellularLocation>
</comment>
<dbReference type="InterPro" id="IPR027022">
    <property type="entry name" value="ABC_permease_BceB-typ"/>
</dbReference>
<dbReference type="GO" id="GO:0005886">
    <property type="term" value="C:plasma membrane"/>
    <property type="evidence" value="ECO:0007669"/>
    <property type="project" value="UniProtKB-SubCell"/>
</dbReference>
<gene>
    <name evidence="8" type="primary">yxdM</name>
    <name evidence="8" type="ORF">BGLFYP119_01936</name>
</gene>
<keyword evidence="2 6" id="KW-1003">Cell membrane</keyword>
<feature type="transmembrane region" description="Helical" evidence="6">
    <location>
        <begin position="230"/>
        <end position="254"/>
    </location>
</feature>
<dbReference type="PANTHER" id="PTHR46795:SF3">
    <property type="entry name" value="ABC TRANSPORTER PERMEASE"/>
    <property type="match status" value="1"/>
</dbReference>
<evidence type="ECO:0000256" key="5">
    <source>
        <dbReference type="ARBA" id="ARBA00023136"/>
    </source>
</evidence>
<proteinExistence type="inferred from homology"/>
<dbReference type="InterPro" id="IPR003838">
    <property type="entry name" value="ABC3_permease_C"/>
</dbReference>
<feature type="transmembrane region" description="Helical" evidence="6">
    <location>
        <begin position="600"/>
        <end position="621"/>
    </location>
</feature>
<dbReference type="PROSITE" id="PS51257">
    <property type="entry name" value="PROKAR_LIPOPROTEIN"/>
    <property type="match status" value="1"/>
</dbReference>
<sequence>MRKGLFLRLALTNIKKNRGTFVPYILSSMGCIAVLYIMLFIVQSPDMRNIRGGRDVAMIVSMGVFVLAVFSVIFLLFCNSFLMKRRQKEIGLYNVLGMEKRHISRMMLTETLLTGAASFMGGIGAGILGSKLALLLLLKILHLPAQFGFYVTWEGVGMCAEAYGIILIVTLFYNLHKVRVSRPVELLAGSSAGEREPKTKLIMAALGFLCLGWGYYLAVTTESVMDALIIFLIAVLLVMAGTYLVFTAGSIVVLKLMRKKKSFYYKIQNFTSVSGMIYRMKQNAAGLASICILSTGVLLMISTTVSLNMGIEDTVKTQYPYDVNVGFYGYSYEEAKEAQKFMRSEAEKSGISVKSMDSEIILSAVGFFDGHHYTFDAGKAKVKEQDIMELVVIPEEYYHDPNGEKISLKDGTALVWGTEEKSIDIGGQEFTAVGKLKKKPDIPGLIGVDYVSSIYLVTNPETFKQISEIQKREMEKSGSMGYRMESSLGIMVDGNDAEAIELKKLFDEKIEVFRSQGHFFQKGDMVSNRARAEEKENFYGLNGGLLFVGILLGCVFLMGTALIIYYKQISEGYEDKERFQIMRKVGMSRQEVRSSIRRQILMVFFLPLMAACVHIAMAFPLMKRMLLLVGMVNDRLFLMCTVATAVAFAAVYGLIYLVTARSYYRILEK</sequence>
<feature type="domain" description="ABC3 transporter permease C-terminal" evidence="7">
    <location>
        <begin position="63"/>
        <end position="169"/>
    </location>
</feature>
<feature type="transmembrane region" description="Helical" evidence="6">
    <location>
        <begin position="284"/>
        <end position="307"/>
    </location>
</feature>
<feature type="transmembrane region" description="Helical" evidence="6">
    <location>
        <begin position="150"/>
        <end position="173"/>
    </location>
</feature>
<feature type="transmembrane region" description="Helical" evidence="6">
    <location>
        <begin position="56"/>
        <end position="78"/>
    </location>
</feature>
<dbReference type="AlphaFoldDB" id="A0A6N2UA57"/>
<evidence type="ECO:0000313" key="8">
    <source>
        <dbReference type="EMBL" id="VYT13311.1"/>
    </source>
</evidence>
<dbReference type="PANTHER" id="PTHR46795">
    <property type="entry name" value="ABC TRANSPORTER PERMEASE-RELATED-RELATED"/>
    <property type="match status" value="1"/>
</dbReference>
<evidence type="ECO:0000256" key="2">
    <source>
        <dbReference type="ARBA" id="ARBA00022475"/>
    </source>
</evidence>
<evidence type="ECO:0000256" key="4">
    <source>
        <dbReference type="ARBA" id="ARBA00022989"/>
    </source>
</evidence>